<accession>A0AAN9XCE7</accession>
<keyword evidence="2" id="KW-1185">Reference proteome</keyword>
<name>A0AAN9XCE7_PSOTE</name>
<reference evidence="1 2" key="1">
    <citation type="submission" date="2024-01" db="EMBL/GenBank/DDBJ databases">
        <title>The genomes of 5 underutilized Papilionoideae crops provide insights into root nodulation and disease resistanc.</title>
        <authorList>
            <person name="Jiang F."/>
        </authorList>
    </citation>
    <scope>NUCLEOTIDE SEQUENCE [LARGE SCALE GENOMIC DNA]</scope>
    <source>
        <strain evidence="1">DUOXIRENSHENG_FW03</strain>
        <tissue evidence="1">Leaves</tissue>
    </source>
</reference>
<dbReference type="Proteomes" id="UP001386955">
    <property type="component" value="Unassembled WGS sequence"/>
</dbReference>
<comment type="caution">
    <text evidence="1">The sequence shown here is derived from an EMBL/GenBank/DDBJ whole genome shotgun (WGS) entry which is preliminary data.</text>
</comment>
<organism evidence="1 2">
    <name type="scientific">Psophocarpus tetragonolobus</name>
    <name type="common">Winged bean</name>
    <name type="synonym">Dolichos tetragonolobus</name>
    <dbReference type="NCBI Taxonomy" id="3891"/>
    <lineage>
        <taxon>Eukaryota</taxon>
        <taxon>Viridiplantae</taxon>
        <taxon>Streptophyta</taxon>
        <taxon>Embryophyta</taxon>
        <taxon>Tracheophyta</taxon>
        <taxon>Spermatophyta</taxon>
        <taxon>Magnoliopsida</taxon>
        <taxon>eudicotyledons</taxon>
        <taxon>Gunneridae</taxon>
        <taxon>Pentapetalae</taxon>
        <taxon>rosids</taxon>
        <taxon>fabids</taxon>
        <taxon>Fabales</taxon>
        <taxon>Fabaceae</taxon>
        <taxon>Papilionoideae</taxon>
        <taxon>50 kb inversion clade</taxon>
        <taxon>NPAAA clade</taxon>
        <taxon>indigoferoid/millettioid clade</taxon>
        <taxon>Phaseoleae</taxon>
        <taxon>Psophocarpus</taxon>
    </lineage>
</organism>
<proteinExistence type="predicted"/>
<evidence type="ECO:0000313" key="2">
    <source>
        <dbReference type="Proteomes" id="UP001386955"/>
    </source>
</evidence>
<sequence length="102" mass="12061">MKKCSQFGQLSFLMNNKFSNYYQISSQILKVVGGVKCQKDMTPWEKELNKGKRTFNILLISNFYEHVERERLLTELFELRDQGTDTEQELAECQTMNSKLLR</sequence>
<dbReference type="AlphaFoldDB" id="A0AAN9XCE7"/>
<evidence type="ECO:0000313" key="1">
    <source>
        <dbReference type="EMBL" id="KAK7388063.1"/>
    </source>
</evidence>
<protein>
    <submittedName>
        <fullName evidence="1">Uncharacterized protein</fullName>
    </submittedName>
</protein>
<gene>
    <name evidence="1" type="ORF">VNO78_22867</name>
</gene>
<dbReference type="EMBL" id="JAYMYS010000006">
    <property type="protein sequence ID" value="KAK7388063.1"/>
    <property type="molecule type" value="Genomic_DNA"/>
</dbReference>